<comment type="caution">
    <text evidence="8">The sequence shown here is derived from an EMBL/GenBank/DDBJ whole genome shotgun (WGS) entry which is preliminary data.</text>
</comment>
<evidence type="ECO:0000256" key="1">
    <source>
        <dbReference type="ARBA" id="ARBA00004141"/>
    </source>
</evidence>
<dbReference type="InterPro" id="IPR007267">
    <property type="entry name" value="GtrA_DPMS_TM"/>
</dbReference>
<accession>A0A7K0J9B2</accession>
<dbReference type="RefSeq" id="WP_154564606.1">
    <property type="nucleotide sequence ID" value="NZ_VUMG01000004.1"/>
</dbReference>
<feature type="transmembrane region" description="Helical" evidence="6">
    <location>
        <begin position="21"/>
        <end position="45"/>
    </location>
</feature>
<feature type="transmembrane region" description="Helical" evidence="6">
    <location>
        <begin position="67"/>
        <end position="87"/>
    </location>
</feature>
<evidence type="ECO:0000313" key="9">
    <source>
        <dbReference type="Proteomes" id="UP000466104"/>
    </source>
</evidence>
<feature type="domain" description="GtrA/DPMS transmembrane" evidence="7">
    <location>
        <begin position="26"/>
        <end position="177"/>
    </location>
</feature>
<dbReference type="GO" id="GO:0005886">
    <property type="term" value="C:plasma membrane"/>
    <property type="evidence" value="ECO:0007669"/>
    <property type="project" value="TreeGrafter"/>
</dbReference>
<keyword evidence="3 6" id="KW-0812">Transmembrane</keyword>
<reference evidence="8 9" key="1">
    <citation type="submission" date="2019-08" db="EMBL/GenBank/DDBJ databases">
        <title>In-depth cultivation of the pig gut microbiome towards novel bacterial diversity and tailored functional studies.</title>
        <authorList>
            <person name="Wylensek D."/>
            <person name="Hitch T.C.A."/>
            <person name="Clavel T."/>
        </authorList>
    </citation>
    <scope>NUCLEOTIDE SEQUENCE [LARGE SCALE GENOMIC DNA]</scope>
    <source>
        <strain evidence="8 9">WCA-380-WT-3A</strain>
    </source>
</reference>
<evidence type="ECO:0000256" key="3">
    <source>
        <dbReference type="ARBA" id="ARBA00022692"/>
    </source>
</evidence>
<dbReference type="GO" id="GO:0000271">
    <property type="term" value="P:polysaccharide biosynthetic process"/>
    <property type="evidence" value="ECO:0007669"/>
    <property type="project" value="InterPro"/>
</dbReference>
<keyword evidence="5 6" id="KW-0472">Membrane</keyword>
<evidence type="ECO:0000313" key="8">
    <source>
        <dbReference type="EMBL" id="MSS46450.1"/>
    </source>
</evidence>
<feature type="transmembrane region" description="Helical" evidence="6">
    <location>
        <begin position="108"/>
        <end position="129"/>
    </location>
</feature>
<dbReference type="PANTHER" id="PTHR38459:SF1">
    <property type="entry name" value="PROPHAGE BACTOPRENOL-LINKED GLUCOSE TRANSLOCASE HOMOLOG"/>
    <property type="match status" value="1"/>
</dbReference>
<evidence type="ECO:0000259" key="7">
    <source>
        <dbReference type="Pfam" id="PF04138"/>
    </source>
</evidence>
<dbReference type="AlphaFoldDB" id="A0A7K0J9B2"/>
<dbReference type="Proteomes" id="UP000466104">
    <property type="component" value="Unassembled WGS sequence"/>
</dbReference>
<keyword evidence="4 6" id="KW-1133">Transmembrane helix</keyword>
<dbReference type="EMBL" id="VUMG01000004">
    <property type="protein sequence ID" value="MSS46450.1"/>
    <property type="molecule type" value="Genomic_DNA"/>
</dbReference>
<proteinExistence type="inferred from homology"/>
<name>A0A7K0J9B2_9ACTN</name>
<evidence type="ECO:0000256" key="4">
    <source>
        <dbReference type="ARBA" id="ARBA00022989"/>
    </source>
</evidence>
<organism evidence="8 9">
    <name type="scientific">Cutibacterium porci</name>
    <dbReference type="NCBI Taxonomy" id="2605781"/>
    <lineage>
        <taxon>Bacteria</taxon>
        <taxon>Bacillati</taxon>
        <taxon>Actinomycetota</taxon>
        <taxon>Actinomycetes</taxon>
        <taxon>Propionibacteriales</taxon>
        <taxon>Propionibacteriaceae</taxon>
        <taxon>Cutibacterium</taxon>
    </lineage>
</organism>
<feature type="transmembrane region" description="Helical" evidence="6">
    <location>
        <begin position="154"/>
        <end position="175"/>
    </location>
</feature>
<sequence>MSRVITEPTAPAKRRFKKRHLIEFIKFGVVGGTGSLVNVAVAIIMNKANGGTQHAQDVLFNLAGTRWNFRFTSLVWIVGFVVANVTNFQLNRSWTFKREHRRGWWREFFPFFAVGSVAAIIGMFVKILFTNPTSPIYLPEPWFHEERGLQSREYWSQIFAIIVTMPINFIVNKLWTFRAVKRSSGLPMVATAVAPERPDDDVAGSR</sequence>
<comment type="subcellular location">
    <subcellularLocation>
        <location evidence="1">Membrane</location>
        <topology evidence="1">Multi-pass membrane protein</topology>
    </subcellularLocation>
</comment>
<comment type="similarity">
    <text evidence="2">Belongs to the GtrA family.</text>
</comment>
<keyword evidence="9" id="KW-1185">Reference proteome</keyword>
<evidence type="ECO:0000256" key="2">
    <source>
        <dbReference type="ARBA" id="ARBA00009399"/>
    </source>
</evidence>
<evidence type="ECO:0000256" key="6">
    <source>
        <dbReference type="SAM" id="Phobius"/>
    </source>
</evidence>
<dbReference type="Pfam" id="PF04138">
    <property type="entry name" value="GtrA_DPMS_TM"/>
    <property type="match status" value="1"/>
</dbReference>
<gene>
    <name evidence="8" type="ORF">FYJ43_10570</name>
</gene>
<dbReference type="PANTHER" id="PTHR38459">
    <property type="entry name" value="PROPHAGE BACTOPRENOL-LINKED GLUCOSE TRANSLOCASE HOMOLOG"/>
    <property type="match status" value="1"/>
</dbReference>
<protein>
    <submittedName>
        <fullName evidence="8">GtrA family protein</fullName>
    </submittedName>
</protein>
<dbReference type="InterPro" id="IPR051401">
    <property type="entry name" value="GtrA_CellWall_Glycosyl"/>
</dbReference>
<evidence type="ECO:0000256" key="5">
    <source>
        <dbReference type="ARBA" id="ARBA00023136"/>
    </source>
</evidence>